<dbReference type="KEGG" id="qso:IRL76_11550"/>
<dbReference type="Proteomes" id="UP000594459">
    <property type="component" value="Chromosome"/>
</dbReference>
<organism evidence="3 4">
    <name type="scientific">Qipengyuania soli</name>
    <dbReference type="NCBI Taxonomy" id="2782568"/>
    <lineage>
        <taxon>Bacteria</taxon>
        <taxon>Pseudomonadati</taxon>
        <taxon>Pseudomonadota</taxon>
        <taxon>Alphaproteobacteria</taxon>
        <taxon>Sphingomonadales</taxon>
        <taxon>Erythrobacteraceae</taxon>
        <taxon>Qipengyuania</taxon>
    </lineage>
</organism>
<dbReference type="AlphaFoldDB" id="A0A7S8F3H8"/>
<keyword evidence="1" id="KW-0472">Membrane</keyword>
<name>A0A7S8F3H8_9SPHN</name>
<evidence type="ECO:0000259" key="2">
    <source>
        <dbReference type="Pfam" id="PF07811"/>
    </source>
</evidence>
<accession>A0A7S8F3H8</accession>
<dbReference type="RefSeq" id="WP_200981476.1">
    <property type="nucleotide sequence ID" value="NZ_CP064654.1"/>
</dbReference>
<reference evidence="3 4" key="1">
    <citation type="submission" date="2020-11" db="EMBL/GenBank/DDBJ databases">
        <title>The genome sequence of Erythrobacter sp. 6D36.</title>
        <authorList>
            <person name="Liu Y."/>
        </authorList>
    </citation>
    <scope>NUCLEOTIDE SEQUENCE [LARGE SCALE GENOMIC DNA]</scope>
    <source>
        <strain evidence="3 4">6D36</strain>
    </source>
</reference>
<dbReference type="InterPro" id="IPR012495">
    <property type="entry name" value="TadE-like_dom"/>
</dbReference>
<dbReference type="Pfam" id="PF07811">
    <property type="entry name" value="TadE"/>
    <property type="match status" value="1"/>
</dbReference>
<evidence type="ECO:0000313" key="4">
    <source>
        <dbReference type="Proteomes" id="UP000594459"/>
    </source>
</evidence>
<evidence type="ECO:0000313" key="3">
    <source>
        <dbReference type="EMBL" id="QPC98469.1"/>
    </source>
</evidence>
<sequence>MRLVRFFKAFWRDQRGAGAAEFALILPIFILFVIAIIDAGRYAYLFNQGEKASQVGARAAVVTDPLVTELATYTYTGRTVGGVLINQGDRIPASAFGKITCRSTGCTCVSGTCLDGTLTLDTTSFNRVAGRVKNIYPRVALADIAIDYSGSGLGYAGNPTGMDIAPFVTVRLLNQTFRSYLLFGSTVGFPDFAYTLTMEDGQGTNFN</sequence>
<feature type="transmembrane region" description="Helical" evidence="1">
    <location>
        <begin position="21"/>
        <end position="44"/>
    </location>
</feature>
<protein>
    <submittedName>
        <fullName evidence="3">Pilus assembly protein</fullName>
    </submittedName>
</protein>
<keyword evidence="1" id="KW-1133">Transmembrane helix</keyword>
<keyword evidence="4" id="KW-1185">Reference proteome</keyword>
<feature type="domain" description="TadE-like" evidence="2">
    <location>
        <begin position="16"/>
        <end position="58"/>
    </location>
</feature>
<proteinExistence type="predicted"/>
<gene>
    <name evidence="3" type="ORF">IRL76_11550</name>
</gene>
<keyword evidence="1" id="KW-0812">Transmembrane</keyword>
<dbReference type="EMBL" id="CP064654">
    <property type="protein sequence ID" value="QPC98469.1"/>
    <property type="molecule type" value="Genomic_DNA"/>
</dbReference>
<evidence type="ECO:0000256" key="1">
    <source>
        <dbReference type="SAM" id="Phobius"/>
    </source>
</evidence>